<keyword evidence="2 4" id="KW-0863">Zinc-finger</keyword>
<dbReference type="InterPro" id="IPR019786">
    <property type="entry name" value="Zinc_finger_PHD-type_CS"/>
</dbReference>
<dbReference type="InterPro" id="IPR019787">
    <property type="entry name" value="Znf_PHD-finger"/>
</dbReference>
<evidence type="ECO:0000256" key="3">
    <source>
        <dbReference type="ARBA" id="ARBA00022833"/>
    </source>
</evidence>
<comment type="caution">
    <text evidence="7">The sequence shown here is derived from an EMBL/GenBank/DDBJ whole genome shotgun (WGS) entry which is preliminary data.</text>
</comment>
<dbReference type="Gene3D" id="3.30.40.10">
    <property type="entry name" value="Zinc/RING finger domain, C3HC4 (zinc finger)"/>
    <property type="match status" value="1"/>
</dbReference>
<evidence type="ECO:0000256" key="4">
    <source>
        <dbReference type="PROSITE-ProRule" id="PRU00146"/>
    </source>
</evidence>
<keyword evidence="8" id="KW-1185">Reference proteome</keyword>
<evidence type="ECO:0000313" key="8">
    <source>
        <dbReference type="Proteomes" id="UP001159405"/>
    </source>
</evidence>
<dbReference type="EMBL" id="CALNXK010000613">
    <property type="protein sequence ID" value="CAH3188361.1"/>
    <property type="molecule type" value="Genomic_DNA"/>
</dbReference>
<keyword evidence="3" id="KW-0862">Zinc</keyword>
<evidence type="ECO:0000256" key="2">
    <source>
        <dbReference type="ARBA" id="ARBA00022771"/>
    </source>
</evidence>
<dbReference type="Pfam" id="PF00628">
    <property type="entry name" value="PHD"/>
    <property type="match status" value="1"/>
</dbReference>
<evidence type="ECO:0000256" key="5">
    <source>
        <dbReference type="SAM" id="MobiDB-lite"/>
    </source>
</evidence>
<evidence type="ECO:0000256" key="1">
    <source>
        <dbReference type="ARBA" id="ARBA00022723"/>
    </source>
</evidence>
<feature type="domain" description="PHD-type" evidence="6">
    <location>
        <begin position="2"/>
        <end position="49"/>
    </location>
</feature>
<reference evidence="7 8" key="1">
    <citation type="submission" date="2022-05" db="EMBL/GenBank/DDBJ databases">
        <authorList>
            <consortium name="Genoscope - CEA"/>
            <person name="William W."/>
        </authorList>
    </citation>
    <scope>NUCLEOTIDE SEQUENCE [LARGE SCALE GENOMIC DNA]</scope>
</reference>
<dbReference type="PANTHER" id="PTHR24102:SF28">
    <property type="entry name" value="PHD-TYPE DOMAIN-CONTAINING PROTEIN"/>
    <property type="match status" value="1"/>
</dbReference>
<protein>
    <recommendedName>
        <fullName evidence="6">PHD-type domain-containing protein</fullName>
    </recommendedName>
</protein>
<dbReference type="PANTHER" id="PTHR24102">
    <property type="entry name" value="PHD FINGER PROTEIN"/>
    <property type="match status" value="1"/>
</dbReference>
<dbReference type="InterPro" id="IPR013083">
    <property type="entry name" value="Znf_RING/FYVE/PHD"/>
</dbReference>
<feature type="non-terminal residue" evidence="7">
    <location>
        <position position="1"/>
    </location>
</feature>
<organism evidence="7 8">
    <name type="scientific">Porites lobata</name>
    <dbReference type="NCBI Taxonomy" id="104759"/>
    <lineage>
        <taxon>Eukaryota</taxon>
        <taxon>Metazoa</taxon>
        <taxon>Cnidaria</taxon>
        <taxon>Anthozoa</taxon>
        <taxon>Hexacorallia</taxon>
        <taxon>Scleractinia</taxon>
        <taxon>Fungiina</taxon>
        <taxon>Poritidae</taxon>
        <taxon>Porites</taxon>
    </lineage>
</organism>
<feature type="region of interest" description="Disordered" evidence="5">
    <location>
        <begin position="55"/>
        <end position="78"/>
    </location>
</feature>
<dbReference type="InterPro" id="IPR001965">
    <property type="entry name" value="Znf_PHD"/>
</dbReference>
<dbReference type="Proteomes" id="UP001159405">
    <property type="component" value="Unassembled WGS sequence"/>
</dbReference>
<evidence type="ECO:0000313" key="7">
    <source>
        <dbReference type="EMBL" id="CAH3188361.1"/>
    </source>
</evidence>
<keyword evidence="1" id="KW-0479">Metal-binding</keyword>
<dbReference type="SMART" id="SM00249">
    <property type="entry name" value="PHD"/>
    <property type="match status" value="1"/>
</dbReference>
<sequence length="108" mass="12470">HQDYCEECEEGGDLLLCDTCTLSFHLRCLDPPLDEPPQGRWSCPVCQVRFCQKRSEEDSRRSPKSSEDVRSLPKSAKGELAPSAFHFKNQRSRGRYCHLFILHMVFVP</sequence>
<dbReference type="SUPFAM" id="SSF57903">
    <property type="entry name" value="FYVE/PHD zinc finger"/>
    <property type="match status" value="1"/>
</dbReference>
<gene>
    <name evidence="7" type="ORF">PLOB_00040399</name>
</gene>
<proteinExistence type="predicted"/>
<dbReference type="InterPro" id="IPR011011">
    <property type="entry name" value="Znf_FYVE_PHD"/>
</dbReference>
<evidence type="ECO:0000259" key="6">
    <source>
        <dbReference type="PROSITE" id="PS50016"/>
    </source>
</evidence>
<name>A0ABN8SC40_9CNID</name>
<dbReference type="PROSITE" id="PS50016">
    <property type="entry name" value="ZF_PHD_2"/>
    <property type="match status" value="1"/>
</dbReference>
<dbReference type="PROSITE" id="PS01359">
    <property type="entry name" value="ZF_PHD_1"/>
    <property type="match status" value="1"/>
</dbReference>
<feature type="compositionally biased region" description="Basic and acidic residues" evidence="5">
    <location>
        <begin position="55"/>
        <end position="71"/>
    </location>
</feature>
<accession>A0ABN8SC40</accession>